<gene>
    <name evidence="3" type="ORF">IV55_GL000728</name>
    <name evidence="2" type="ORF">LSI01_08390</name>
</gene>
<dbReference type="OrthoDB" id="2282177at2"/>
<dbReference type="AlphaFoldDB" id="A0A0R2LCB3"/>
<sequence length="1196" mass="133707">MANGPLVLDLLHPIDSVLQFPTIGRVKDQNVSLPLWVKEDSRPKDLTGYDIGFYGRDAKGVAKIATQDVVGPAIQAGRISFTMPAPMFRAAGEYQEAWFRIEKDGELVSSLNVSFNVLENNVEFGVDDEPFVSDIDKLIASLEASANKELGDIRSQVNDLLTHVNDMTDQSLAQVKTISERLGAIQTQIDAGDVVTRQQFNQAVSDQNNTIDGRFEAIVKTITDGKPKGYYDSLAALNAALPNGSDGLYAFTSGDSIHLAWWKDSAWYDLGVYSGKELSDVEKANLVSLAIQNGNYLHNADLNDSDNSFGPYRANTAQTKLSRQDDVDGLNWMIAQGTDDTSTYKGFAATYPANSEFSYRLYYDADVHFVVRNRTSVKMPITMTTHYCDANGQILANLTNFSGQVVDAKADFKYHTKIAKPLNLVTNVNQVDHVDVIVYSERPDNVDFGLANMMIENIYFNQKDLLANTYRSNLLNNADLMEAGNSPYVKNSNVNSYQKFNWHGRNWFEVVGTDNTTAYKGFKIPYSLSGNNDFMKYCDLNLRPLIASTTDTTVQATVHYLASDGRILINKPMGTHFSLRANKDTRLKLVVQSPFSQSLDLTQIVSAEVVFMSERTDNVDLLVTDAILAKRDDALIDFSESKSANYVQNPDLVSYSNTPYYGVGLVKTEYRPQFNNKNWVVATNSDDTVGDKGISTRIDLMNDHDYRRWFTMDIATNLYIKQNASVTLLALIKDASDKVLNTVKLIANQAVTANVEYRLKASLNSEQLLPYSSNSHHVDLLVVAKGITDLVMYMTGFTVTQRYQQSNLEQLANKSRLPLVFLDGDVTGMSKDKSVAMNFRLKDHSRELTGYAKVGWQGDSSINYAKKNYKLKLYSNSGMVNKLKIKPFAGWKSDSGFNLKANWIDATQMRNLVNAQLFAEVTANRKNVTDLLDTDNFGEVKGEPVVVILNGEIYGLYTFNTKKSDGLFGMDDDKGNQVVISGEMRGDAISFKSDVAKLDGTDFNLEYPDDLTTLTADNVKQLLTWVKNVSDADFVAQQDDHLDVNSIIDYAIFANVILGVDSLDKNVLYSTWNGKKWSAIAYDLDTAWGLKWDGAELIDLSSNLWNMNDNQLFVKTLRNNKDLLKQRYAELRSTVLSASHIIGIFNERINRVGQENYELDTTRWPAIPSKGITDLAQIRKAVYQRLAIVDDQLDKL</sequence>
<keyword evidence="3" id="KW-0167">Capsid protein</keyword>
<dbReference type="EMBL" id="JQCB01000002">
    <property type="protein sequence ID" value="KRN96860.1"/>
    <property type="molecule type" value="Genomic_DNA"/>
</dbReference>
<evidence type="ECO:0000259" key="1">
    <source>
        <dbReference type="Pfam" id="PF10651"/>
    </source>
</evidence>
<dbReference type="RefSeq" id="WP_057808681.1">
    <property type="nucleotide sequence ID" value="NZ_BJUD01000011.1"/>
</dbReference>
<evidence type="ECO:0000313" key="4">
    <source>
        <dbReference type="Proteomes" id="UP000051139"/>
    </source>
</evidence>
<dbReference type="Gene3D" id="2.60.40.3350">
    <property type="match status" value="1"/>
</dbReference>
<dbReference type="PATRIC" id="fig|348151.3.peg.747"/>
<organism evidence="3 4">
    <name type="scientific">Furfurilactobacillus siliginis</name>
    <dbReference type="NCBI Taxonomy" id="348151"/>
    <lineage>
        <taxon>Bacteria</taxon>
        <taxon>Bacillati</taxon>
        <taxon>Bacillota</taxon>
        <taxon>Bacilli</taxon>
        <taxon>Lactobacillales</taxon>
        <taxon>Lactobacillaceae</taxon>
        <taxon>Furfurilactobacillus</taxon>
    </lineage>
</organism>
<proteinExistence type="predicted"/>
<keyword evidence="4" id="KW-1185">Reference proteome</keyword>
<keyword evidence="3" id="KW-0946">Virion</keyword>
<dbReference type="Pfam" id="PF10651">
    <property type="entry name" value="BppU_N"/>
    <property type="match status" value="1"/>
</dbReference>
<dbReference type="STRING" id="348151.IV55_GL000728"/>
<dbReference type="Pfam" id="PF08757">
    <property type="entry name" value="CotH"/>
    <property type="match status" value="1"/>
</dbReference>
<evidence type="ECO:0000313" key="3">
    <source>
        <dbReference type="EMBL" id="KRN96860.1"/>
    </source>
</evidence>
<evidence type="ECO:0000313" key="5">
    <source>
        <dbReference type="Proteomes" id="UP000321429"/>
    </source>
</evidence>
<reference evidence="3 4" key="1">
    <citation type="journal article" date="2015" name="Genome Announc.">
        <title>Expanding the biotechnology potential of lactobacilli through comparative genomics of 213 strains and associated genera.</title>
        <authorList>
            <person name="Sun Z."/>
            <person name="Harris H.M."/>
            <person name="McCann A."/>
            <person name="Guo C."/>
            <person name="Argimon S."/>
            <person name="Zhang W."/>
            <person name="Yang X."/>
            <person name="Jeffery I.B."/>
            <person name="Cooney J.C."/>
            <person name="Kagawa T.F."/>
            <person name="Liu W."/>
            <person name="Song Y."/>
            <person name="Salvetti E."/>
            <person name="Wrobel A."/>
            <person name="Rasinkangas P."/>
            <person name="Parkhill J."/>
            <person name="Rea M.C."/>
            <person name="O'Sullivan O."/>
            <person name="Ritari J."/>
            <person name="Douillard F.P."/>
            <person name="Paul Ross R."/>
            <person name="Yang R."/>
            <person name="Briner A.E."/>
            <person name="Felis G.E."/>
            <person name="de Vos W.M."/>
            <person name="Barrangou R."/>
            <person name="Klaenhammer T.R."/>
            <person name="Caufield P.W."/>
            <person name="Cui Y."/>
            <person name="Zhang H."/>
            <person name="O'Toole P.W."/>
        </authorList>
    </citation>
    <scope>NUCLEOTIDE SEQUENCE [LARGE SCALE GENOMIC DNA]</scope>
    <source>
        <strain evidence="3 4">DSM 22696</strain>
    </source>
</reference>
<dbReference type="InterPro" id="IPR014867">
    <property type="entry name" value="Spore_coat_CotH_CotH2/3/7"/>
</dbReference>
<reference evidence="2 5" key="2">
    <citation type="submission" date="2019-07" db="EMBL/GenBank/DDBJ databases">
        <title>Whole genome shotgun sequence of Lactobacillus siliginis NBRC 101315.</title>
        <authorList>
            <person name="Hosoyama A."/>
            <person name="Uohara A."/>
            <person name="Ohji S."/>
            <person name="Ichikawa N."/>
        </authorList>
    </citation>
    <scope>NUCLEOTIDE SEQUENCE [LARGE SCALE GENOMIC DNA]</scope>
    <source>
        <strain evidence="2 5">NBRC 101315</strain>
    </source>
</reference>
<accession>A0A0R2LCB3</accession>
<name>A0A0R2LCB3_9LACO</name>
<evidence type="ECO:0000313" key="2">
    <source>
        <dbReference type="EMBL" id="GEK28528.1"/>
    </source>
</evidence>
<comment type="caution">
    <text evidence="3">The sequence shown here is derived from an EMBL/GenBank/DDBJ whole genome shotgun (WGS) entry which is preliminary data.</text>
</comment>
<dbReference type="EMBL" id="BJUD01000011">
    <property type="protein sequence ID" value="GEK28528.1"/>
    <property type="molecule type" value="Genomic_DNA"/>
</dbReference>
<dbReference type="InterPro" id="IPR018913">
    <property type="entry name" value="BppU_N"/>
</dbReference>
<protein>
    <submittedName>
        <fullName evidence="3">Spore coat protein CotH</fullName>
    </submittedName>
</protein>
<dbReference type="Proteomes" id="UP000321429">
    <property type="component" value="Unassembled WGS sequence"/>
</dbReference>
<feature type="domain" description="BppU N-terminal" evidence="1">
    <location>
        <begin position="32"/>
        <end position="142"/>
    </location>
</feature>
<dbReference type="Proteomes" id="UP000051139">
    <property type="component" value="Unassembled WGS sequence"/>
</dbReference>